<gene>
    <name evidence="2" type="ORF">ALGA_0596</name>
</gene>
<evidence type="ECO:0000313" key="2">
    <source>
        <dbReference type="EMBL" id="BAX78986.1"/>
    </source>
</evidence>
<dbReference type="SUPFAM" id="SSF109604">
    <property type="entry name" value="HD-domain/PDEase-like"/>
    <property type="match status" value="1"/>
</dbReference>
<proteinExistence type="predicted"/>
<reference evidence="3" key="2">
    <citation type="journal article" date="2020" name="Antonie Van Leeuwenhoek">
        <title>Labilibaculum antarcticum sp. nov., a novel facultative anaerobic, psychrotorelant bacterium isolated from marine sediment of Antarctica.</title>
        <authorList>
            <person name="Watanabe M."/>
            <person name="Kojima H."/>
            <person name="Fukui M."/>
        </authorList>
    </citation>
    <scope>NUCLEOTIDE SEQUENCE [LARGE SCALE GENOMIC DNA]</scope>
    <source>
        <strain evidence="3">SPP2</strain>
    </source>
</reference>
<dbReference type="CDD" id="cd00077">
    <property type="entry name" value="HDc"/>
    <property type="match status" value="1"/>
</dbReference>
<sequence length="259" mass="30479">MKQEAYNNIETWFNNYIAGFEIEIEEIKLNINLKRNHTFRVVELIKELSQETDMDEKDVSLAQISALLHDLGRFEQLANYGTFSDTEEINHIQLGISTITENNILSELTEEESNIVIESIKYHNELQLPKTIDSQLLPFIKILRDADKIDILYIVADYYSNNKQGNNKRLEMDLSDKPEISKKVYQSIIGEKLVNFKDVLTINDLKLYQMSLIFNLNFKKSYKIISEKTYLKQIFETLPKKDLVIDMYRQMKIHLENQL</sequence>
<feature type="domain" description="HD" evidence="1">
    <location>
        <begin position="34"/>
        <end position="152"/>
    </location>
</feature>
<dbReference type="EMBL" id="AP018042">
    <property type="protein sequence ID" value="BAX78986.1"/>
    <property type="molecule type" value="Genomic_DNA"/>
</dbReference>
<dbReference type="KEGG" id="mbas:ALGA_0596"/>
<dbReference type="RefSeq" id="WP_096427892.1">
    <property type="nucleotide sequence ID" value="NZ_AP018042.1"/>
</dbReference>
<reference evidence="2 3" key="1">
    <citation type="journal article" date="2018" name="Mar. Genomics">
        <title>Complete genome sequence of Marinifilaceae bacterium strain SPP2, isolated from the Antarctic marine sediment.</title>
        <authorList>
            <person name="Watanabe M."/>
            <person name="Kojima H."/>
            <person name="Fukui M."/>
        </authorList>
    </citation>
    <scope>NUCLEOTIDE SEQUENCE [LARGE SCALE GENOMIC DNA]</scope>
    <source>
        <strain evidence="2 3">SPP2</strain>
    </source>
</reference>
<dbReference type="Gene3D" id="1.10.3210.10">
    <property type="entry name" value="Hypothetical protein af1432"/>
    <property type="match status" value="1"/>
</dbReference>
<organism evidence="2 3">
    <name type="scientific">Labilibaculum antarcticum</name>
    <dbReference type="NCBI Taxonomy" id="1717717"/>
    <lineage>
        <taxon>Bacteria</taxon>
        <taxon>Pseudomonadati</taxon>
        <taxon>Bacteroidota</taxon>
        <taxon>Bacteroidia</taxon>
        <taxon>Marinilabiliales</taxon>
        <taxon>Marinifilaceae</taxon>
        <taxon>Labilibaculum</taxon>
    </lineage>
</organism>
<name>A0A1Y1CF34_9BACT</name>
<evidence type="ECO:0000259" key="1">
    <source>
        <dbReference type="PROSITE" id="PS51831"/>
    </source>
</evidence>
<keyword evidence="2" id="KW-0378">Hydrolase</keyword>
<dbReference type="AlphaFoldDB" id="A0A1Y1CF34"/>
<dbReference type="InterPro" id="IPR003607">
    <property type="entry name" value="HD/PDEase_dom"/>
</dbReference>
<dbReference type="GO" id="GO:0016787">
    <property type="term" value="F:hydrolase activity"/>
    <property type="evidence" value="ECO:0007669"/>
    <property type="project" value="UniProtKB-KW"/>
</dbReference>
<evidence type="ECO:0000313" key="3">
    <source>
        <dbReference type="Proteomes" id="UP000218267"/>
    </source>
</evidence>
<dbReference type="InterPro" id="IPR006674">
    <property type="entry name" value="HD_domain"/>
</dbReference>
<protein>
    <submittedName>
        <fullName evidence="2">Metal-dependent phosphohydrolase</fullName>
    </submittedName>
</protein>
<dbReference type="PROSITE" id="PS51831">
    <property type="entry name" value="HD"/>
    <property type="match status" value="1"/>
</dbReference>
<accession>A0A1Y1CF34</accession>
<dbReference type="OrthoDB" id="247014at2"/>
<dbReference type="Pfam" id="PF01966">
    <property type="entry name" value="HD"/>
    <property type="match status" value="1"/>
</dbReference>
<keyword evidence="3" id="KW-1185">Reference proteome</keyword>
<dbReference type="Proteomes" id="UP000218267">
    <property type="component" value="Chromosome"/>
</dbReference>